<dbReference type="KEGG" id="vg:65130724"/>
<dbReference type="GeneID" id="65130724"/>
<accession>A0A7M1RQJ5</accession>
<dbReference type="RefSeq" id="YP_010112167.1">
    <property type="nucleotide sequence ID" value="NC_055889.1"/>
</dbReference>
<sequence>MKHSIDYYIEHIEPMIDNLNRQQEIQIDNTKFLVLKVRTKGVTYILIASQYNWNGVHYWVYNTNTKQVENIIHSTYHFMFRFKQRHLSITRLSENKQITVCMVNMFKYSYNLLNCTSSVYVTYKKLSKLGVPHIRFITYIRKTTKKKLYEYRIRNNR</sequence>
<keyword evidence="2" id="KW-1185">Reference proteome</keyword>
<evidence type="ECO:0000313" key="2">
    <source>
        <dbReference type="Proteomes" id="UP000593713"/>
    </source>
</evidence>
<proteinExistence type="predicted"/>
<evidence type="ECO:0000313" key="1">
    <source>
        <dbReference type="EMBL" id="QOR56715.1"/>
    </source>
</evidence>
<dbReference type="EMBL" id="MT774396">
    <property type="protein sequence ID" value="QOR56715.1"/>
    <property type="molecule type" value="Genomic_DNA"/>
</dbReference>
<organism evidence="1 2">
    <name type="scientific">uncultured phage cr53_1</name>
    <dbReference type="NCBI Taxonomy" id="2772080"/>
    <lineage>
        <taxon>Viruses</taxon>
        <taxon>Duplodnaviria</taxon>
        <taxon>Heunggongvirae</taxon>
        <taxon>Uroviricota</taxon>
        <taxon>Caudoviricetes</taxon>
        <taxon>Crassvirales</taxon>
        <taxon>Suoliviridae</taxon>
        <taxon>Loutivirinae</taxon>
        <taxon>Blohavirus</taxon>
        <taxon>Blohavirus americanus</taxon>
    </lineage>
</organism>
<reference evidence="1 2" key="1">
    <citation type="submission" date="2020-07" db="EMBL/GenBank/DDBJ databases">
        <title>Taxonomic proposal: Crassvirales, a new order of highly abundant and diverse bacterial viruses.</title>
        <authorList>
            <person name="Shkoporov A.N."/>
            <person name="Stockdale S.R."/>
            <person name="Guerin E."/>
            <person name="Ross R.P."/>
            <person name="Hill C."/>
        </authorList>
    </citation>
    <scope>NUCLEOTIDE SEQUENCE [LARGE SCALE GENOMIC DNA]</scope>
</reference>
<dbReference type="Proteomes" id="UP000593713">
    <property type="component" value="Segment"/>
</dbReference>
<protein>
    <submittedName>
        <fullName evidence="1">Uncharacterized protein</fullName>
    </submittedName>
</protein>
<name>A0A7M1RQJ5_9CAUD</name>